<evidence type="ECO:0008006" key="3">
    <source>
        <dbReference type="Google" id="ProtNLM"/>
    </source>
</evidence>
<proteinExistence type="predicted"/>
<evidence type="ECO:0000313" key="2">
    <source>
        <dbReference type="Proteomes" id="UP001472677"/>
    </source>
</evidence>
<keyword evidence="2" id="KW-1185">Reference proteome</keyword>
<dbReference type="EMBL" id="JBBPBM010000001">
    <property type="protein sequence ID" value="KAK8600841.1"/>
    <property type="molecule type" value="Genomic_DNA"/>
</dbReference>
<protein>
    <recommendedName>
        <fullName evidence="3">DUF4283 domain-containing protein</fullName>
    </recommendedName>
</protein>
<reference evidence="1 2" key="1">
    <citation type="journal article" date="2024" name="G3 (Bethesda)">
        <title>Genome assembly of Hibiscus sabdariffa L. provides insights into metabolisms of medicinal natural products.</title>
        <authorList>
            <person name="Kim T."/>
        </authorList>
    </citation>
    <scope>NUCLEOTIDE SEQUENCE [LARGE SCALE GENOMIC DNA]</scope>
    <source>
        <strain evidence="1">TK-2024</strain>
        <tissue evidence="1">Old leaves</tissue>
    </source>
</reference>
<dbReference type="Proteomes" id="UP001472677">
    <property type="component" value="Unassembled WGS sequence"/>
</dbReference>
<accession>A0ABR2GEA6</accession>
<gene>
    <name evidence="1" type="ORF">V6N12_050689</name>
</gene>
<comment type="caution">
    <text evidence="1">The sequence shown here is derived from an EMBL/GenBank/DDBJ whole genome shotgun (WGS) entry which is preliminary data.</text>
</comment>
<evidence type="ECO:0000313" key="1">
    <source>
        <dbReference type="EMBL" id="KAK8600841.1"/>
    </source>
</evidence>
<organism evidence="1 2">
    <name type="scientific">Hibiscus sabdariffa</name>
    <name type="common">roselle</name>
    <dbReference type="NCBI Taxonomy" id="183260"/>
    <lineage>
        <taxon>Eukaryota</taxon>
        <taxon>Viridiplantae</taxon>
        <taxon>Streptophyta</taxon>
        <taxon>Embryophyta</taxon>
        <taxon>Tracheophyta</taxon>
        <taxon>Spermatophyta</taxon>
        <taxon>Magnoliopsida</taxon>
        <taxon>eudicotyledons</taxon>
        <taxon>Gunneridae</taxon>
        <taxon>Pentapetalae</taxon>
        <taxon>rosids</taxon>
        <taxon>malvids</taxon>
        <taxon>Malvales</taxon>
        <taxon>Malvaceae</taxon>
        <taxon>Malvoideae</taxon>
        <taxon>Hibiscus</taxon>
    </lineage>
</organism>
<name>A0ABR2GEA6_9ROSI</name>
<sequence length="192" mass="21786">MDPNLDLFVCSQGQMQSRSLNDLMVFGYMGLRVLGDRVLDKWLENVTGWSPEMGVMHQKVWLSVDMKTLSPSSFERCRFHIETCWITQIDEVFDLYVDGRVFRIRVMKFEEAIGSKCDCCCGVDDSGCSTEGSTVPMLPHDDAHVGETVSGVRQRSRRYDGTSVDTLVPDTVVSCRTSLQLNKLWEDNQIVD</sequence>